<feature type="domain" description="PDZ" evidence="11">
    <location>
        <begin position="260"/>
        <end position="351"/>
    </location>
</feature>
<dbReference type="Gene3D" id="2.30.42.10">
    <property type="match status" value="2"/>
</dbReference>
<dbReference type="GO" id="GO:0042597">
    <property type="term" value="C:periplasmic space"/>
    <property type="evidence" value="ECO:0007669"/>
    <property type="project" value="UniProtKB-SubCell"/>
</dbReference>
<dbReference type="AlphaFoldDB" id="V5BCF1"/>
<evidence type="ECO:0000256" key="8">
    <source>
        <dbReference type="ARBA" id="ARBA00022825"/>
    </source>
</evidence>
<keyword evidence="7 12" id="KW-0378">Hydrolase</keyword>
<evidence type="ECO:0000256" key="5">
    <source>
        <dbReference type="ARBA" id="ARBA00022737"/>
    </source>
</evidence>
<dbReference type="InterPro" id="IPR009003">
    <property type="entry name" value="Peptidase_S1_PA"/>
</dbReference>
<accession>V5BCF1</accession>
<name>V5BCF1_9GAMM</name>
<evidence type="ECO:0000256" key="7">
    <source>
        <dbReference type="ARBA" id="ARBA00022801"/>
    </source>
</evidence>
<evidence type="ECO:0000259" key="11">
    <source>
        <dbReference type="PROSITE" id="PS50106"/>
    </source>
</evidence>
<organism evidence="12 13">
    <name type="scientific">Methyloglobulus morosus KoM1</name>
    <dbReference type="NCBI Taxonomy" id="1116472"/>
    <lineage>
        <taxon>Bacteria</taxon>
        <taxon>Pseudomonadati</taxon>
        <taxon>Pseudomonadota</taxon>
        <taxon>Gammaproteobacteria</taxon>
        <taxon>Methylococcales</taxon>
        <taxon>Methylococcaceae</taxon>
        <taxon>Methyloglobulus</taxon>
    </lineage>
</organism>
<dbReference type="GO" id="GO:0006515">
    <property type="term" value="P:protein quality control for misfolded or incompletely synthesized proteins"/>
    <property type="evidence" value="ECO:0007669"/>
    <property type="project" value="TreeGrafter"/>
</dbReference>
<dbReference type="InterPro" id="IPR011782">
    <property type="entry name" value="Pept_S1C_Do"/>
</dbReference>
<gene>
    <name evidence="12" type="primary">degP</name>
    <name evidence="12" type="ORF">MGMO_116c00050</name>
</gene>
<dbReference type="Pfam" id="PF13180">
    <property type="entry name" value="PDZ_2"/>
    <property type="match status" value="1"/>
</dbReference>
<evidence type="ECO:0000256" key="2">
    <source>
        <dbReference type="ARBA" id="ARBA00010541"/>
    </source>
</evidence>
<keyword evidence="6" id="KW-0574">Periplasm</keyword>
<dbReference type="PANTHER" id="PTHR22939:SF129">
    <property type="entry name" value="SERINE PROTEASE HTRA2, MITOCHONDRIAL"/>
    <property type="match status" value="1"/>
</dbReference>
<dbReference type="eggNOG" id="COG0265">
    <property type="taxonomic scope" value="Bacteria"/>
</dbReference>
<dbReference type="SUPFAM" id="SSF50494">
    <property type="entry name" value="Trypsin-like serine proteases"/>
    <property type="match status" value="1"/>
</dbReference>
<evidence type="ECO:0000256" key="1">
    <source>
        <dbReference type="ARBA" id="ARBA00004418"/>
    </source>
</evidence>
<keyword evidence="13" id="KW-1185">Reference proteome</keyword>
<sequence>MRPHKLVKPLNFISILSIFLFFNSLGHAIGLPAFTENQAMPSLAPMLERSMPAVVNISTSTSIEVAQHPLMQDPFFRHFFNVPNQSRKQQKNSLGSGVIIDRDQGYVLTNNHVIDKADKIMVTLTDGRQLNAEVVGKDPEADVAIIRIPANNLTQLPFADSSQLRVGDFVVAIGNPFGLGQTVTSGIVSALGRSGLGIEGYEDFIQTDASINPGNSGGALVNLRGEFVGMNTAILAPTGGNVGIGFAIPANMVMTIKESLVKHGEVRRGLLGVTTQDLTPELVKAFNLKDMQGAAISRIENNSPAEKAGLALGDIIVSANGKAIKNSHELRNIIGLLQIGDKVDLEYYRGDEKLETTAVIGKQERAQLIGDKLHPRLQGTVLSNSQRDQIEGIVIEKINTASYAWKIGLRPGDVIVSANQYRVHNLDELKQVIDAKSELLLNVQRGQEAFFVMLN</sequence>
<evidence type="ECO:0000256" key="9">
    <source>
        <dbReference type="PIRSR" id="PIRSR611782-1"/>
    </source>
</evidence>
<dbReference type="EMBL" id="AYLO01000109">
    <property type="protein sequence ID" value="ESS70975.1"/>
    <property type="molecule type" value="Genomic_DNA"/>
</dbReference>
<evidence type="ECO:0000256" key="3">
    <source>
        <dbReference type="ARBA" id="ARBA00022670"/>
    </source>
</evidence>
<feature type="binding site" evidence="10">
    <location>
        <begin position="232"/>
        <end position="236"/>
    </location>
    <ligand>
        <name>substrate</name>
    </ligand>
</feature>
<dbReference type="Proteomes" id="UP000017842">
    <property type="component" value="Unassembled WGS sequence"/>
</dbReference>
<evidence type="ECO:0000313" key="12">
    <source>
        <dbReference type="EMBL" id="ESS70975.1"/>
    </source>
</evidence>
<proteinExistence type="inferred from homology"/>
<protein>
    <submittedName>
        <fullName evidence="12">Periplasmic serine endoprotease DegP</fullName>
        <ecNumber evidence="12">3.4.21.107</ecNumber>
    </submittedName>
</protein>
<keyword evidence="8" id="KW-0720">Serine protease</keyword>
<evidence type="ECO:0000256" key="6">
    <source>
        <dbReference type="ARBA" id="ARBA00022764"/>
    </source>
</evidence>
<feature type="active site" description="Charge relay system" evidence="9">
    <location>
        <position position="142"/>
    </location>
</feature>
<dbReference type="RefSeq" id="WP_023495718.1">
    <property type="nucleotide sequence ID" value="NZ_AYLO01000109.1"/>
</dbReference>
<evidence type="ECO:0000313" key="13">
    <source>
        <dbReference type="Proteomes" id="UP000017842"/>
    </source>
</evidence>
<dbReference type="SMART" id="SM00228">
    <property type="entry name" value="PDZ"/>
    <property type="match status" value="2"/>
</dbReference>
<dbReference type="SUPFAM" id="SSF50156">
    <property type="entry name" value="PDZ domain-like"/>
    <property type="match status" value="2"/>
</dbReference>
<dbReference type="CDD" id="cd10839">
    <property type="entry name" value="cpPDZ1_DegP-like"/>
    <property type="match status" value="1"/>
</dbReference>
<dbReference type="OrthoDB" id="9758917at2"/>
<dbReference type="PANTHER" id="PTHR22939">
    <property type="entry name" value="SERINE PROTEASE FAMILY S1C HTRA-RELATED"/>
    <property type="match status" value="1"/>
</dbReference>
<feature type="active site" description="Charge relay system" evidence="9">
    <location>
        <position position="216"/>
    </location>
</feature>
<feature type="binding site" evidence="10">
    <location>
        <position position="112"/>
    </location>
    <ligand>
        <name>substrate</name>
    </ligand>
</feature>
<comment type="caution">
    <text evidence="12">The sequence shown here is derived from an EMBL/GenBank/DDBJ whole genome shotgun (WGS) entry which is preliminary data.</text>
</comment>
<dbReference type="InterPro" id="IPR001940">
    <property type="entry name" value="Peptidase_S1C"/>
</dbReference>
<comment type="subcellular location">
    <subcellularLocation>
        <location evidence="1">Periplasm</location>
    </subcellularLocation>
</comment>
<feature type="active site" description="Charge relay system" evidence="9">
    <location>
        <position position="112"/>
    </location>
</feature>
<evidence type="ECO:0000256" key="4">
    <source>
        <dbReference type="ARBA" id="ARBA00022729"/>
    </source>
</evidence>
<dbReference type="NCBIfam" id="TIGR02037">
    <property type="entry name" value="degP_htrA_DO"/>
    <property type="match status" value="1"/>
</dbReference>
<feature type="binding site" evidence="10">
    <location>
        <begin position="214"/>
        <end position="216"/>
    </location>
    <ligand>
        <name>substrate</name>
    </ligand>
</feature>
<dbReference type="InterPro" id="IPR041489">
    <property type="entry name" value="PDZ_6"/>
</dbReference>
<dbReference type="InterPro" id="IPR001478">
    <property type="entry name" value="PDZ"/>
</dbReference>
<comment type="similarity">
    <text evidence="2">Belongs to the peptidase S1C family.</text>
</comment>
<dbReference type="PRINTS" id="PR00834">
    <property type="entry name" value="PROTEASES2C"/>
</dbReference>
<dbReference type="PROSITE" id="PS50106">
    <property type="entry name" value="PDZ"/>
    <property type="match status" value="1"/>
</dbReference>
<keyword evidence="5" id="KW-0677">Repeat</keyword>
<evidence type="ECO:0000256" key="10">
    <source>
        <dbReference type="PIRSR" id="PIRSR611782-2"/>
    </source>
</evidence>
<dbReference type="STRING" id="1116472.MGMO_116c00050"/>
<dbReference type="Pfam" id="PF17820">
    <property type="entry name" value="PDZ_6"/>
    <property type="match status" value="1"/>
</dbReference>
<keyword evidence="3 12" id="KW-0645">Protease</keyword>
<feature type="binding site" evidence="10">
    <location>
        <position position="142"/>
    </location>
    <ligand>
        <name>substrate</name>
    </ligand>
</feature>
<dbReference type="EC" id="3.4.21.107" evidence="12"/>
<dbReference type="GO" id="GO:0004252">
    <property type="term" value="F:serine-type endopeptidase activity"/>
    <property type="evidence" value="ECO:0007669"/>
    <property type="project" value="InterPro"/>
</dbReference>
<keyword evidence="4" id="KW-0732">Signal</keyword>
<dbReference type="PATRIC" id="fig|1116472.3.peg.3057"/>
<dbReference type="Pfam" id="PF13365">
    <property type="entry name" value="Trypsin_2"/>
    <property type="match status" value="1"/>
</dbReference>
<reference evidence="12 13" key="1">
    <citation type="journal article" date="2013" name="Genome Announc.">
        <title>Draft Genome Sequence of the Methanotrophic Gammaproteobacterium Methyloglobulus morosus DSM 22980 Strain KoM1.</title>
        <authorList>
            <person name="Poehlein A."/>
            <person name="Deutzmann J.S."/>
            <person name="Daniel R."/>
            <person name="Simeonova D.D."/>
        </authorList>
    </citation>
    <scope>NUCLEOTIDE SEQUENCE [LARGE SCALE GENOMIC DNA]</scope>
    <source>
        <strain evidence="12 13">KoM1</strain>
    </source>
</reference>
<dbReference type="Gene3D" id="2.40.10.120">
    <property type="match status" value="1"/>
</dbReference>
<dbReference type="InterPro" id="IPR036034">
    <property type="entry name" value="PDZ_sf"/>
</dbReference>
<dbReference type="FunFam" id="2.40.10.10:FF:000001">
    <property type="entry name" value="Periplasmic serine protease DegS"/>
    <property type="match status" value="1"/>
</dbReference>